<dbReference type="InterPro" id="IPR011701">
    <property type="entry name" value="MFS"/>
</dbReference>
<evidence type="ECO:0000256" key="2">
    <source>
        <dbReference type="ARBA" id="ARBA00022448"/>
    </source>
</evidence>
<feature type="domain" description="Major facilitator superfamily (MFS) profile" evidence="7">
    <location>
        <begin position="26"/>
        <end position="432"/>
    </location>
</feature>
<feature type="transmembrane region" description="Helical" evidence="6">
    <location>
        <begin position="347"/>
        <end position="369"/>
    </location>
</feature>
<dbReference type="SUPFAM" id="SSF103473">
    <property type="entry name" value="MFS general substrate transporter"/>
    <property type="match status" value="1"/>
</dbReference>
<protein>
    <submittedName>
        <fullName evidence="8">Major facilitator superfamily domain-containing protein</fullName>
    </submittedName>
</protein>
<dbReference type="EMBL" id="JAIXMP010000034">
    <property type="protein sequence ID" value="KAI9249726.1"/>
    <property type="molecule type" value="Genomic_DNA"/>
</dbReference>
<proteinExistence type="predicted"/>
<feature type="transmembrane region" description="Helical" evidence="6">
    <location>
        <begin position="295"/>
        <end position="312"/>
    </location>
</feature>
<evidence type="ECO:0000313" key="8">
    <source>
        <dbReference type="EMBL" id="KAI9249726.1"/>
    </source>
</evidence>
<feature type="transmembrane region" description="Helical" evidence="6">
    <location>
        <begin position="319"/>
        <end position="341"/>
    </location>
</feature>
<keyword evidence="4 6" id="KW-1133">Transmembrane helix</keyword>
<feature type="transmembrane region" description="Helical" evidence="6">
    <location>
        <begin position="376"/>
        <end position="397"/>
    </location>
</feature>
<feature type="transmembrane region" description="Helical" evidence="6">
    <location>
        <begin position="63"/>
        <end position="81"/>
    </location>
</feature>
<dbReference type="InterPro" id="IPR036259">
    <property type="entry name" value="MFS_trans_sf"/>
</dbReference>
<dbReference type="PANTHER" id="PTHR43791">
    <property type="entry name" value="PERMEASE-RELATED"/>
    <property type="match status" value="1"/>
</dbReference>
<feature type="transmembrane region" description="Helical" evidence="6">
    <location>
        <begin position="255"/>
        <end position="275"/>
    </location>
</feature>
<dbReference type="PANTHER" id="PTHR43791:SF81">
    <property type="entry name" value="TRANSPORTER, PUTATIVE (AFU_ORTHOLOGUE AFUA_7G01190)-RELATED"/>
    <property type="match status" value="1"/>
</dbReference>
<feature type="transmembrane region" description="Helical" evidence="6">
    <location>
        <begin position="22"/>
        <end position="43"/>
    </location>
</feature>
<sequence length="471" mass="53586">MEQQGNDEKYDEDADRRLARKLAWLTIPLLSVIQILGFIDKFILNYGAVLGLFEDTHLTSQEFGLSGSFFFIGMFITQISNQYFLQSCRIAKYFGAMSICWGVAIGCTALASNFRQLAALRFLVGFFQGSSTVSTYVIIGMFFRRNEQIFWITLMMIFNFIGMAVSGLLGYTIGFMDGLAHLRAWKWLMIIFGPITSICGILVFVFLPDTPRSRWLQLTEEEKELMNSRIRDNGTVKTDKVDFAQIREALSDVRYYYYSLAFFFISMPVACTTQFSSQLIKSMGFSNLNSVLMNVPIAITTMLLVYLGLFLVQRFHQIYYTTMLLSLITLVGVFLLCVLPVGPIQLLGIFLSNPAPIAVILEASVVNNVMGYTKRVFYLGTFMLCYTLGNVVGPIILGSTSAYNHYYPALVAFMAFLGIACCLVLIIRRISLGKNRKREELEQHGQIPPPPDRREDLDWTDEMDLHFRYRL</sequence>
<feature type="transmembrane region" description="Helical" evidence="6">
    <location>
        <begin position="185"/>
        <end position="207"/>
    </location>
</feature>
<evidence type="ECO:0000313" key="9">
    <source>
        <dbReference type="Proteomes" id="UP001209540"/>
    </source>
</evidence>
<evidence type="ECO:0000256" key="6">
    <source>
        <dbReference type="SAM" id="Phobius"/>
    </source>
</evidence>
<dbReference type="Gene3D" id="1.20.1250.20">
    <property type="entry name" value="MFS general substrate transporter like domains"/>
    <property type="match status" value="2"/>
</dbReference>
<comment type="caution">
    <text evidence="8">The sequence shown here is derived from an EMBL/GenBank/DDBJ whole genome shotgun (WGS) entry which is preliminary data.</text>
</comment>
<dbReference type="AlphaFoldDB" id="A0AAD5JQK4"/>
<feature type="transmembrane region" description="Helical" evidence="6">
    <location>
        <begin position="93"/>
        <end position="112"/>
    </location>
</feature>
<keyword evidence="3 6" id="KW-0812">Transmembrane</keyword>
<evidence type="ECO:0000256" key="4">
    <source>
        <dbReference type="ARBA" id="ARBA00022989"/>
    </source>
</evidence>
<gene>
    <name evidence="8" type="ORF">BDA99DRAFT_608592</name>
</gene>
<evidence type="ECO:0000256" key="5">
    <source>
        <dbReference type="ARBA" id="ARBA00023136"/>
    </source>
</evidence>
<feature type="transmembrane region" description="Helical" evidence="6">
    <location>
        <begin position="150"/>
        <end position="173"/>
    </location>
</feature>
<feature type="transmembrane region" description="Helical" evidence="6">
    <location>
        <begin position="118"/>
        <end position="143"/>
    </location>
</feature>
<dbReference type="GO" id="GO:0022857">
    <property type="term" value="F:transmembrane transporter activity"/>
    <property type="evidence" value="ECO:0007669"/>
    <property type="project" value="InterPro"/>
</dbReference>
<evidence type="ECO:0000256" key="1">
    <source>
        <dbReference type="ARBA" id="ARBA00004141"/>
    </source>
</evidence>
<name>A0AAD5JQK4_9FUNG</name>
<dbReference type="GO" id="GO:0016020">
    <property type="term" value="C:membrane"/>
    <property type="evidence" value="ECO:0007669"/>
    <property type="project" value="UniProtKB-SubCell"/>
</dbReference>
<evidence type="ECO:0000256" key="3">
    <source>
        <dbReference type="ARBA" id="ARBA00022692"/>
    </source>
</evidence>
<feature type="transmembrane region" description="Helical" evidence="6">
    <location>
        <begin position="409"/>
        <end position="427"/>
    </location>
</feature>
<reference evidence="8" key="1">
    <citation type="journal article" date="2022" name="IScience">
        <title>Evolution of zygomycete secretomes and the origins of terrestrial fungal ecologies.</title>
        <authorList>
            <person name="Chang Y."/>
            <person name="Wang Y."/>
            <person name="Mondo S."/>
            <person name="Ahrendt S."/>
            <person name="Andreopoulos W."/>
            <person name="Barry K."/>
            <person name="Beard J."/>
            <person name="Benny G.L."/>
            <person name="Blankenship S."/>
            <person name="Bonito G."/>
            <person name="Cuomo C."/>
            <person name="Desiro A."/>
            <person name="Gervers K.A."/>
            <person name="Hundley H."/>
            <person name="Kuo A."/>
            <person name="LaButti K."/>
            <person name="Lang B.F."/>
            <person name="Lipzen A."/>
            <person name="O'Donnell K."/>
            <person name="Pangilinan J."/>
            <person name="Reynolds N."/>
            <person name="Sandor L."/>
            <person name="Smith M.E."/>
            <person name="Tsang A."/>
            <person name="Grigoriev I.V."/>
            <person name="Stajich J.E."/>
            <person name="Spatafora J.W."/>
        </authorList>
    </citation>
    <scope>NUCLEOTIDE SEQUENCE</scope>
    <source>
        <strain evidence="8">RSA 2281</strain>
    </source>
</reference>
<dbReference type="Proteomes" id="UP001209540">
    <property type="component" value="Unassembled WGS sequence"/>
</dbReference>
<keyword evidence="2" id="KW-0813">Transport</keyword>
<keyword evidence="9" id="KW-1185">Reference proteome</keyword>
<evidence type="ECO:0000259" key="7">
    <source>
        <dbReference type="PROSITE" id="PS50850"/>
    </source>
</evidence>
<comment type="subcellular location">
    <subcellularLocation>
        <location evidence="1">Membrane</location>
        <topology evidence="1">Multi-pass membrane protein</topology>
    </subcellularLocation>
</comment>
<dbReference type="PROSITE" id="PS50850">
    <property type="entry name" value="MFS"/>
    <property type="match status" value="1"/>
</dbReference>
<dbReference type="InterPro" id="IPR020846">
    <property type="entry name" value="MFS_dom"/>
</dbReference>
<accession>A0AAD5JQK4</accession>
<organism evidence="8 9">
    <name type="scientific">Phascolomyces articulosus</name>
    <dbReference type="NCBI Taxonomy" id="60185"/>
    <lineage>
        <taxon>Eukaryota</taxon>
        <taxon>Fungi</taxon>
        <taxon>Fungi incertae sedis</taxon>
        <taxon>Mucoromycota</taxon>
        <taxon>Mucoromycotina</taxon>
        <taxon>Mucoromycetes</taxon>
        <taxon>Mucorales</taxon>
        <taxon>Lichtheimiaceae</taxon>
        <taxon>Phascolomyces</taxon>
    </lineage>
</organism>
<reference evidence="8" key="2">
    <citation type="submission" date="2023-02" db="EMBL/GenBank/DDBJ databases">
        <authorList>
            <consortium name="DOE Joint Genome Institute"/>
            <person name="Mondo S.J."/>
            <person name="Chang Y."/>
            <person name="Wang Y."/>
            <person name="Ahrendt S."/>
            <person name="Andreopoulos W."/>
            <person name="Barry K."/>
            <person name="Beard J."/>
            <person name="Benny G.L."/>
            <person name="Blankenship S."/>
            <person name="Bonito G."/>
            <person name="Cuomo C."/>
            <person name="Desiro A."/>
            <person name="Gervers K.A."/>
            <person name="Hundley H."/>
            <person name="Kuo A."/>
            <person name="LaButti K."/>
            <person name="Lang B.F."/>
            <person name="Lipzen A."/>
            <person name="O'Donnell K."/>
            <person name="Pangilinan J."/>
            <person name="Reynolds N."/>
            <person name="Sandor L."/>
            <person name="Smith M.W."/>
            <person name="Tsang A."/>
            <person name="Grigoriev I.V."/>
            <person name="Stajich J.E."/>
            <person name="Spatafora J.W."/>
        </authorList>
    </citation>
    <scope>NUCLEOTIDE SEQUENCE</scope>
    <source>
        <strain evidence="8">RSA 2281</strain>
    </source>
</reference>
<dbReference type="Pfam" id="PF07690">
    <property type="entry name" value="MFS_1"/>
    <property type="match status" value="1"/>
</dbReference>
<keyword evidence="5 6" id="KW-0472">Membrane</keyword>